<protein>
    <submittedName>
        <fullName evidence="1">Uncharacterized protein</fullName>
    </submittedName>
</protein>
<accession>A0AAU8B9X7</accession>
<reference evidence="1" key="1">
    <citation type="submission" date="2024-03" db="EMBL/GenBank/DDBJ databases">
        <title>Diverse circular DNA viruses in blood, oral, and fecal samples of captive lemurs.</title>
        <authorList>
            <person name="Paietta E.N."/>
            <person name="Kraberger S."/>
            <person name="Lund M.C."/>
            <person name="Custer J.M."/>
            <person name="Vargas K.M."/>
            <person name="Ehmke E.E."/>
            <person name="Yoder A.D."/>
            <person name="Varsani A."/>
        </authorList>
    </citation>
    <scope>NUCLEOTIDE SEQUENCE</scope>
    <source>
        <strain evidence="1">Duke_30FF_63</strain>
    </source>
</reference>
<proteinExistence type="predicted"/>
<name>A0AAU8B9X7_9CAUD</name>
<sequence length="35" mass="4321">MPYDEIDKSLWRRAYFRMVNGRIRTGPSKHRKNIQ</sequence>
<evidence type="ECO:0000313" key="1">
    <source>
        <dbReference type="EMBL" id="XCD08280.1"/>
    </source>
</evidence>
<dbReference type="EMBL" id="PP511876">
    <property type="protein sequence ID" value="XCD08280.1"/>
    <property type="molecule type" value="Genomic_DNA"/>
</dbReference>
<organism evidence="1">
    <name type="scientific">Dulem virus 42</name>
    <dbReference type="NCBI Taxonomy" id="3145760"/>
    <lineage>
        <taxon>Viruses</taxon>
        <taxon>Duplodnaviria</taxon>
        <taxon>Heunggongvirae</taxon>
        <taxon>Uroviricota</taxon>
        <taxon>Caudoviricetes</taxon>
    </lineage>
</organism>